<dbReference type="EMBL" id="CP126116">
    <property type="protein sequence ID" value="WHZ59371.1"/>
    <property type="molecule type" value="Genomic_DNA"/>
</dbReference>
<keyword evidence="2" id="KW-1185">Reference proteome</keyword>
<name>A0ACD4RG46_9BACI</name>
<accession>A0ACD4RG46</accession>
<proteinExistence type="predicted"/>
<evidence type="ECO:0000313" key="1">
    <source>
        <dbReference type="EMBL" id="WHZ59371.1"/>
    </source>
</evidence>
<reference evidence="2" key="1">
    <citation type="journal article" date="2025" name="Aquaculture">
        <title>Assessment of the bioflocculant production and safety properties of Metabacillus hrfriensis sp. nov. based on phenotypic and whole-genome sequencing analysis.</title>
        <authorList>
            <person name="Zhang R."/>
            <person name="Zhao Z."/>
            <person name="Luo L."/>
            <person name="Wang S."/>
            <person name="Guo K."/>
            <person name="Xu W."/>
        </authorList>
    </citation>
    <scope>NUCLEOTIDE SEQUENCE [LARGE SCALE GENOMIC DNA]</scope>
    <source>
        <strain evidence="2">CT-WN-B3</strain>
    </source>
</reference>
<evidence type="ECO:0000313" key="2">
    <source>
        <dbReference type="Proteomes" id="UP001226091"/>
    </source>
</evidence>
<dbReference type="Proteomes" id="UP001226091">
    <property type="component" value="Chromosome"/>
</dbReference>
<gene>
    <name evidence="1" type="ORF">QLQ22_08625</name>
</gene>
<protein>
    <submittedName>
        <fullName evidence="1">GAF domain-containing protein</fullName>
    </submittedName>
</protein>
<organism evidence="1 2">
    <name type="scientific">Metabacillus hrfriensis</name>
    <dbReference type="NCBI Taxonomy" id="3048891"/>
    <lineage>
        <taxon>Bacteria</taxon>
        <taxon>Bacillati</taxon>
        <taxon>Bacillota</taxon>
        <taxon>Bacilli</taxon>
        <taxon>Bacillales</taxon>
        <taxon>Bacillaceae</taxon>
        <taxon>Metabacillus</taxon>
    </lineage>
</organism>
<sequence>MTEMPLDLSTPIKKYRNFDEASESILKMMSQFIEINTLFIAKNDKHKNEIVKVLNQELTLLEEGSELPFNETFCKLSVEKGREVLIISDLTGNELAKDLDVTKKLGGGCFIGIPIFYENGENYGTICGLDTLPFAFTDKHVELFETMASLLSYVLELDNANKEIIHLSAPIVPITQGVAILPIIGDISEYRAEKIIHTALSQSTELSLQYLVIDLSGILQMNDDVSFHLLNLVQMLKLIGVTPALTGIRPDLAMKAVQLNLNLSNVMIGGNLEEILHRIGFTLNRNES</sequence>